<protein>
    <recommendedName>
        <fullName evidence="4">PHP domain protein</fullName>
    </recommendedName>
</protein>
<evidence type="ECO:0000256" key="1">
    <source>
        <dbReference type="SAM" id="MobiDB-lite"/>
    </source>
</evidence>
<dbReference type="PANTHER" id="PTHR40084">
    <property type="entry name" value="PHOSPHOHYDROLASE, PHP FAMILY"/>
    <property type="match status" value="1"/>
</dbReference>
<dbReference type="NCBIfam" id="TIGR00375">
    <property type="entry name" value="TIGR00375 family protein"/>
    <property type="match status" value="1"/>
</dbReference>
<evidence type="ECO:0008006" key="4">
    <source>
        <dbReference type="Google" id="ProtNLM"/>
    </source>
</evidence>
<accession>F6D4Z7</accession>
<name>F6D4Z7_METPW</name>
<sequence>MIINADFHIHGKYSMATSKNMSPITIAPQAKLKGLDLVGTGDALHGKWLQIIEETTEETSDGIFSLKDGLTDPEEGSKEETKEVSQNIEEKGNLESKFILTTEVEDMKRVHHVIIFPSLESAYNLRGKLKGNMDADGRPRVRMKGDEIMELAHDQGCIIGPAHAFTPWTSIYKAYDSVCDCYGKKPDFLELGLSADTDMADMIEELQDIPFLTNSDAHSAWPHRLGREFNKMELKELSFDGIKHSILNKKIHSNYGFDPRLGKYHKTACSKCYKKYEIEDAIKMNWRCPCGGKIKKGVDYRIYELSKWKKPHHPQHRPPYIHILPLAEIISLTYSKGVTTVFVQKIWKEMVHKFGNEINVLIHAPLEEIEEVDPKLKIVINAFRTGTLHIESGGGGKYGEIMLEHNTLDNYI</sequence>
<organism evidence="2 3">
    <name type="scientific">Methanobacterium paludis (strain DSM 25820 / JCM 18151 / SWAN1)</name>
    <dbReference type="NCBI Taxonomy" id="868131"/>
    <lineage>
        <taxon>Archaea</taxon>
        <taxon>Methanobacteriati</taxon>
        <taxon>Methanobacteriota</taxon>
        <taxon>Methanomada group</taxon>
        <taxon>Methanobacteria</taxon>
        <taxon>Methanobacteriales</taxon>
        <taxon>Methanobacteriaceae</taxon>
        <taxon>Methanobacterium</taxon>
    </lineage>
</organism>
<dbReference type="GeneID" id="10669799"/>
<dbReference type="RefSeq" id="WP_013826775.1">
    <property type="nucleotide sequence ID" value="NC_015574.1"/>
</dbReference>
<dbReference type="HOGENOM" id="CLU_060249_0_0_2"/>
<dbReference type="AlphaFoldDB" id="F6D4Z7"/>
<feature type="compositionally biased region" description="Basic and acidic residues" evidence="1">
    <location>
        <begin position="75"/>
        <end position="86"/>
    </location>
</feature>
<dbReference type="EMBL" id="CP002772">
    <property type="protein sequence ID" value="AEG19276.1"/>
    <property type="molecule type" value="Genomic_DNA"/>
</dbReference>
<reference evidence="2 3" key="1">
    <citation type="journal article" date="2014" name="Int. J. Syst. Evol. Microbiol.">
        <title>Methanobacterium paludis sp. nov. and a novel strain of Methanobacterium lacus isolated from northern peatlands.</title>
        <authorList>
            <person name="Cadillo-Quiroz H."/>
            <person name="Brauer S.L."/>
            <person name="Goodson N."/>
            <person name="Yavitt J.B."/>
            <person name="Zinder S.H."/>
        </authorList>
    </citation>
    <scope>NUCLEOTIDE SEQUENCE [LARGE SCALE GENOMIC DNA]</scope>
    <source>
        <strain evidence="3">DSM 25820 / JCM 18151 / SWAN1</strain>
    </source>
</reference>
<proteinExistence type="predicted"/>
<dbReference type="OrthoDB" id="114814at2157"/>
<dbReference type="CDD" id="cd19067">
    <property type="entry name" value="PfuEndoQ-like"/>
    <property type="match status" value="1"/>
</dbReference>
<dbReference type="SUPFAM" id="SSF89550">
    <property type="entry name" value="PHP domain-like"/>
    <property type="match status" value="1"/>
</dbReference>
<dbReference type="InterPro" id="IPR005287">
    <property type="entry name" value="CHP00375"/>
</dbReference>
<dbReference type="Proteomes" id="UP000009231">
    <property type="component" value="Chromosome"/>
</dbReference>
<dbReference type="Gene3D" id="3.20.20.140">
    <property type="entry name" value="Metal-dependent hydrolases"/>
    <property type="match status" value="1"/>
</dbReference>
<dbReference type="InterPro" id="IPR016195">
    <property type="entry name" value="Pol/histidinol_Pase-like"/>
</dbReference>
<feature type="region of interest" description="Disordered" evidence="1">
    <location>
        <begin position="62"/>
        <end position="86"/>
    </location>
</feature>
<dbReference type="eggNOG" id="arCOG04881">
    <property type="taxonomic scope" value="Archaea"/>
</dbReference>
<dbReference type="PANTHER" id="PTHR40084:SF1">
    <property type="entry name" value="PHOSPHOTRANSFERASE"/>
    <property type="match status" value="1"/>
</dbReference>
<gene>
    <name evidence="2" type="ordered locus">MSWAN_2270</name>
</gene>
<keyword evidence="3" id="KW-1185">Reference proteome</keyword>
<dbReference type="KEGG" id="mew:MSWAN_2270"/>
<evidence type="ECO:0000313" key="3">
    <source>
        <dbReference type="Proteomes" id="UP000009231"/>
    </source>
</evidence>
<dbReference type="STRING" id="868131.MSWAN_2270"/>
<evidence type="ECO:0000313" key="2">
    <source>
        <dbReference type="EMBL" id="AEG19276.1"/>
    </source>
</evidence>